<dbReference type="OrthoDB" id="3186724at2759"/>
<feature type="domain" description="Myb/SANT-like" evidence="1">
    <location>
        <begin position="8"/>
        <end position="104"/>
    </location>
</feature>
<dbReference type="PANTHER" id="PTHR46929:SF3">
    <property type="entry name" value="MYB_SANT-LIKE DOMAIN-CONTAINING PROTEIN"/>
    <property type="match status" value="1"/>
</dbReference>
<reference evidence="2" key="1">
    <citation type="submission" date="2020-11" db="EMBL/GenBank/DDBJ databases">
        <authorList>
            <consortium name="DOE Joint Genome Institute"/>
            <person name="Ahrendt S."/>
            <person name="Riley R."/>
            <person name="Andreopoulos W."/>
            <person name="Labutti K."/>
            <person name="Pangilinan J."/>
            <person name="Ruiz-Duenas F.J."/>
            <person name="Barrasa J.M."/>
            <person name="Sanchez-Garcia M."/>
            <person name="Camarero S."/>
            <person name="Miyauchi S."/>
            <person name="Serrano A."/>
            <person name="Linde D."/>
            <person name="Babiker R."/>
            <person name="Drula E."/>
            <person name="Ayuso-Fernandez I."/>
            <person name="Pacheco R."/>
            <person name="Padilla G."/>
            <person name="Ferreira P."/>
            <person name="Barriuso J."/>
            <person name="Kellner H."/>
            <person name="Castanera R."/>
            <person name="Alfaro M."/>
            <person name="Ramirez L."/>
            <person name="Pisabarro A.G."/>
            <person name="Kuo A."/>
            <person name="Tritt A."/>
            <person name="Lipzen A."/>
            <person name="He G."/>
            <person name="Yan M."/>
            <person name="Ng V."/>
            <person name="Cullen D."/>
            <person name="Martin F."/>
            <person name="Rosso M.-N."/>
            <person name="Henrissat B."/>
            <person name="Hibbett D."/>
            <person name="Martinez A.T."/>
            <person name="Grigoriev I.V."/>
        </authorList>
    </citation>
    <scope>NUCLEOTIDE SEQUENCE</scope>
    <source>
        <strain evidence="2">CIRM-BRFM 674</strain>
    </source>
</reference>
<dbReference type="InterPro" id="IPR024752">
    <property type="entry name" value="Myb/SANT-like_dom"/>
</dbReference>
<proteinExistence type="predicted"/>
<dbReference type="Proteomes" id="UP000807469">
    <property type="component" value="Unassembled WGS sequence"/>
</dbReference>
<accession>A0A9P6CVC9</accession>
<protein>
    <recommendedName>
        <fullName evidence="1">Myb/SANT-like domain-containing protein</fullName>
    </recommendedName>
</protein>
<name>A0A9P6CVC9_9AGAR</name>
<sequence>MSTKIQAHWSAADTTELLDYLLSQRATLGDGSSFKATTWTGAAKQVNAVARCKGIDKTSKSCKNKWMRLKEIFEIVAKIKAQSGFKWDDEKGADIDASSASVWEVFEKKNKGSCPFRNKGWPWWSKVEPLMPSSTRGANI</sequence>
<evidence type="ECO:0000313" key="2">
    <source>
        <dbReference type="EMBL" id="KAF9473468.1"/>
    </source>
</evidence>
<organism evidence="2 3">
    <name type="scientific">Pholiota conissans</name>
    <dbReference type="NCBI Taxonomy" id="109636"/>
    <lineage>
        <taxon>Eukaryota</taxon>
        <taxon>Fungi</taxon>
        <taxon>Dikarya</taxon>
        <taxon>Basidiomycota</taxon>
        <taxon>Agaricomycotina</taxon>
        <taxon>Agaricomycetes</taxon>
        <taxon>Agaricomycetidae</taxon>
        <taxon>Agaricales</taxon>
        <taxon>Agaricineae</taxon>
        <taxon>Strophariaceae</taxon>
        <taxon>Pholiota</taxon>
    </lineage>
</organism>
<keyword evidence="3" id="KW-1185">Reference proteome</keyword>
<gene>
    <name evidence="2" type="ORF">BDN70DRAFT_817166</name>
</gene>
<comment type="caution">
    <text evidence="2">The sequence shown here is derived from an EMBL/GenBank/DDBJ whole genome shotgun (WGS) entry which is preliminary data.</text>
</comment>
<evidence type="ECO:0000313" key="3">
    <source>
        <dbReference type="Proteomes" id="UP000807469"/>
    </source>
</evidence>
<feature type="non-terminal residue" evidence="2">
    <location>
        <position position="140"/>
    </location>
</feature>
<dbReference type="EMBL" id="MU155440">
    <property type="protein sequence ID" value="KAF9473468.1"/>
    <property type="molecule type" value="Genomic_DNA"/>
</dbReference>
<dbReference type="PANTHER" id="PTHR46929">
    <property type="entry name" value="EXPRESSED PROTEIN"/>
    <property type="match status" value="1"/>
</dbReference>
<dbReference type="AlphaFoldDB" id="A0A9P6CVC9"/>
<evidence type="ECO:0000259" key="1">
    <source>
        <dbReference type="Pfam" id="PF12776"/>
    </source>
</evidence>
<dbReference type="Pfam" id="PF12776">
    <property type="entry name" value="Myb_DNA-bind_3"/>
    <property type="match status" value="1"/>
</dbReference>